<evidence type="ECO:0000256" key="2">
    <source>
        <dbReference type="ARBA" id="ARBA00022840"/>
    </source>
</evidence>
<evidence type="ECO:0000256" key="1">
    <source>
        <dbReference type="ARBA" id="ARBA00022741"/>
    </source>
</evidence>
<dbReference type="EMBL" id="LK052890">
    <property type="protein sequence ID" value="CDR40752.1"/>
    <property type="molecule type" value="Genomic_DNA"/>
</dbReference>
<dbReference type="Pfam" id="PF00069">
    <property type="entry name" value="Pkinase"/>
    <property type="match status" value="1"/>
</dbReference>
<keyword evidence="1 3" id="KW-0547">Nucleotide-binding</keyword>
<dbReference type="Gene3D" id="1.10.510.10">
    <property type="entry name" value="Transferase(Phosphotransferase) domain 1"/>
    <property type="match status" value="1"/>
</dbReference>
<dbReference type="InterPro" id="IPR000719">
    <property type="entry name" value="Prot_kinase_dom"/>
</dbReference>
<feature type="region of interest" description="Disordered" evidence="4">
    <location>
        <begin position="1"/>
        <end position="122"/>
    </location>
</feature>
<feature type="compositionally biased region" description="Polar residues" evidence="4">
    <location>
        <begin position="58"/>
        <end position="77"/>
    </location>
</feature>
<dbReference type="PANTHER" id="PTHR24346">
    <property type="entry name" value="MAP/MICROTUBULE AFFINITY-REGULATING KINASE"/>
    <property type="match status" value="1"/>
</dbReference>
<feature type="binding site" evidence="3">
    <location>
        <position position="243"/>
    </location>
    <ligand>
        <name>ATP</name>
        <dbReference type="ChEBI" id="CHEBI:30616"/>
    </ligand>
</feature>
<dbReference type="GO" id="GO:0035556">
    <property type="term" value="P:intracellular signal transduction"/>
    <property type="evidence" value="ECO:0007669"/>
    <property type="project" value="TreeGrafter"/>
</dbReference>
<dbReference type="PROSITE" id="PS00107">
    <property type="entry name" value="PROTEIN_KINASE_ATP"/>
    <property type="match status" value="1"/>
</dbReference>
<organism evidence="6">
    <name type="scientific">Cyberlindnera fabianii</name>
    <name type="common">Yeast</name>
    <name type="synonym">Hansenula fabianii</name>
    <dbReference type="NCBI Taxonomy" id="36022"/>
    <lineage>
        <taxon>Eukaryota</taxon>
        <taxon>Fungi</taxon>
        <taxon>Dikarya</taxon>
        <taxon>Ascomycota</taxon>
        <taxon>Saccharomycotina</taxon>
        <taxon>Saccharomycetes</taxon>
        <taxon>Phaffomycetales</taxon>
        <taxon>Phaffomycetaceae</taxon>
        <taxon>Cyberlindnera</taxon>
    </lineage>
</organism>
<dbReference type="InterPro" id="IPR008271">
    <property type="entry name" value="Ser/Thr_kinase_AS"/>
</dbReference>
<accession>A0A061AT38</accession>
<feature type="region of interest" description="Disordered" evidence="4">
    <location>
        <begin position="155"/>
        <end position="202"/>
    </location>
</feature>
<evidence type="ECO:0000313" key="6">
    <source>
        <dbReference type="EMBL" id="CDR40752.1"/>
    </source>
</evidence>
<protein>
    <submittedName>
        <fullName evidence="6">CYFA0S05e04038g1_1</fullName>
    </submittedName>
</protein>
<dbReference type="PROSITE" id="PS50011">
    <property type="entry name" value="PROTEIN_KINASE_DOM"/>
    <property type="match status" value="1"/>
</dbReference>
<proteinExistence type="predicted"/>
<feature type="compositionally biased region" description="Basic and acidic residues" evidence="4">
    <location>
        <begin position="1"/>
        <end position="13"/>
    </location>
</feature>
<dbReference type="AlphaFoldDB" id="A0A061AT38"/>
<dbReference type="GO" id="GO:0005737">
    <property type="term" value="C:cytoplasm"/>
    <property type="evidence" value="ECO:0007669"/>
    <property type="project" value="TreeGrafter"/>
</dbReference>
<keyword evidence="2 3" id="KW-0067">ATP-binding</keyword>
<dbReference type="VEuPathDB" id="FungiDB:BON22_2097"/>
<evidence type="ECO:0000259" key="5">
    <source>
        <dbReference type="PROSITE" id="PS50011"/>
    </source>
</evidence>
<dbReference type="SUPFAM" id="SSF56112">
    <property type="entry name" value="Protein kinase-like (PK-like)"/>
    <property type="match status" value="1"/>
</dbReference>
<dbReference type="GO" id="GO:0004674">
    <property type="term" value="F:protein serine/threonine kinase activity"/>
    <property type="evidence" value="ECO:0007669"/>
    <property type="project" value="TreeGrafter"/>
</dbReference>
<name>A0A061AT38_CYBFA</name>
<dbReference type="SMART" id="SM00220">
    <property type="entry name" value="S_TKc"/>
    <property type="match status" value="1"/>
</dbReference>
<dbReference type="GO" id="GO:0005524">
    <property type="term" value="F:ATP binding"/>
    <property type="evidence" value="ECO:0007669"/>
    <property type="project" value="UniProtKB-UniRule"/>
</dbReference>
<dbReference type="OrthoDB" id="410920at2759"/>
<dbReference type="PROSITE" id="PS00108">
    <property type="entry name" value="PROTEIN_KINASE_ST"/>
    <property type="match status" value="1"/>
</dbReference>
<evidence type="ECO:0000256" key="3">
    <source>
        <dbReference type="PROSITE-ProRule" id="PRU10141"/>
    </source>
</evidence>
<dbReference type="InterPro" id="IPR017441">
    <property type="entry name" value="Protein_kinase_ATP_BS"/>
</dbReference>
<dbReference type="PhylomeDB" id="A0A061AT38"/>
<evidence type="ECO:0000256" key="4">
    <source>
        <dbReference type="SAM" id="MobiDB-lite"/>
    </source>
</evidence>
<reference evidence="6" key="1">
    <citation type="journal article" date="2014" name="Genome Announc.">
        <title>Genome sequence of the yeast Cyberlindnera fabianii (Hansenula fabianii).</title>
        <authorList>
            <person name="Freel K.C."/>
            <person name="Sarilar V."/>
            <person name="Neuveglise C."/>
            <person name="Devillers H."/>
            <person name="Friedrich A."/>
            <person name="Schacherer J."/>
        </authorList>
    </citation>
    <scope>NUCLEOTIDE SEQUENCE</scope>
    <source>
        <strain evidence="6">YJS4271</strain>
    </source>
</reference>
<dbReference type="InterPro" id="IPR011009">
    <property type="entry name" value="Kinase-like_dom_sf"/>
</dbReference>
<feature type="domain" description="Protein kinase" evidence="5">
    <location>
        <begin position="209"/>
        <end position="500"/>
    </location>
</feature>
<gene>
    <name evidence="6" type="ORF">CYFA0S_05e04038g</name>
</gene>
<dbReference type="PANTHER" id="PTHR24346:SF30">
    <property type="entry name" value="MATERNAL EMBRYONIC LEUCINE ZIPPER KINASE"/>
    <property type="match status" value="1"/>
</dbReference>
<sequence length="511" mass="57279">MPENKDPSTERDSPSTMSSMYRKLFDSKASEQPTQARQHTRQGGLRPTISPEARSPSPDGSTTSPLSVDFDSISSLPTPVVSEAPSALLPGFAPQRTPSGSRKKNYGALSTRPSSINGSSTLVSPVNRHISEYGSMNSIDRFSNAASKTTLNTRLNGTLRSPQKRTVSTPFQEEPEQSEREEPAATATKEQPNDILYPGVDNAGNRHVWRQRKQLGTGSFSTVVMGESLDRTVPFELRQVAIKVIELPVSSETRTRVESSLRRELDVLKALDHPSIIRILALSSAEDKYCIITPLCEGGDLFELAAKHRDNLKPSTIRRIFAETACAISYLHHHNIVHRDIKLENILVNIPFDRLVYMDQFGTMPIVTVTDFGLSRTIDPENPLLTTRCGSEDYVPPELLIGLPYDGRESDSWALGVLLYAIMESRLPFDPPPTKSIRARSRVAHRIARIEWAWAIFDDDNKGETWRGKDWDEAKWIVENLLVRREKRITTKQVCETKWVSESLPESFKRA</sequence>
<feature type="compositionally biased region" description="Polar residues" evidence="4">
    <location>
        <begin position="111"/>
        <end position="122"/>
    </location>
</feature>